<dbReference type="eggNOG" id="COG0789">
    <property type="taxonomic scope" value="Bacteria"/>
</dbReference>
<evidence type="ECO:0000256" key="3">
    <source>
        <dbReference type="ARBA" id="ARBA00023159"/>
    </source>
</evidence>
<dbReference type="InterPro" id="IPR036244">
    <property type="entry name" value="TipA-like_antibiotic-bd"/>
</dbReference>
<organism evidence="6 7">
    <name type="scientific">Jeotgalicoccus saudimassiliensis</name>
    <dbReference type="NCBI Taxonomy" id="1461582"/>
    <lineage>
        <taxon>Bacteria</taxon>
        <taxon>Bacillati</taxon>
        <taxon>Bacillota</taxon>
        <taxon>Bacilli</taxon>
        <taxon>Bacillales</taxon>
        <taxon>Staphylococcaceae</taxon>
        <taxon>Jeotgalicoccus</taxon>
    </lineage>
</organism>
<gene>
    <name evidence="6" type="primary">mta_1</name>
    <name evidence="6" type="ORF">BN1048_00954</name>
</gene>
<dbReference type="Proteomes" id="UP000044136">
    <property type="component" value="Unassembled WGS sequence"/>
</dbReference>
<dbReference type="CDD" id="cd01106">
    <property type="entry name" value="HTH_TipAL-Mta"/>
    <property type="match status" value="1"/>
</dbReference>
<dbReference type="PRINTS" id="PR00040">
    <property type="entry name" value="HTHMERR"/>
</dbReference>
<keyword evidence="3" id="KW-0010">Activator</keyword>
<dbReference type="SMART" id="SM00422">
    <property type="entry name" value="HTH_MERR"/>
    <property type="match status" value="1"/>
</dbReference>
<dbReference type="OrthoDB" id="9814833at2"/>
<evidence type="ECO:0000256" key="2">
    <source>
        <dbReference type="ARBA" id="ARBA00023125"/>
    </source>
</evidence>
<dbReference type="PANTHER" id="PTHR30204">
    <property type="entry name" value="REDOX-CYCLING DRUG-SENSING TRANSCRIPTIONAL ACTIVATOR SOXR"/>
    <property type="match status" value="1"/>
</dbReference>
<keyword evidence="4" id="KW-0804">Transcription</keyword>
<evidence type="ECO:0000313" key="6">
    <source>
        <dbReference type="EMBL" id="CEA00423.1"/>
    </source>
</evidence>
<evidence type="ECO:0000256" key="4">
    <source>
        <dbReference type="ARBA" id="ARBA00023163"/>
    </source>
</evidence>
<proteinExistence type="predicted"/>
<protein>
    <submittedName>
        <fullName evidence="6">HTH-type transcriptional activator mta</fullName>
    </submittedName>
</protein>
<dbReference type="SUPFAM" id="SSF89082">
    <property type="entry name" value="Antibiotic binding domain of TipA-like multidrug resistance regulators"/>
    <property type="match status" value="1"/>
</dbReference>
<keyword evidence="7" id="KW-1185">Reference proteome</keyword>
<dbReference type="Gene3D" id="1.10.490.50">
    <property type="entry name" value="Antibiotic binding domain of TipA-like multidrug resistance regulators"/>
    <property type="match status" value="1"/>
</dbReference>
<evidence type="ECO:0000256" key="1">
    <source>
        <dbReference type="ARBA" id="ARBA00023015"/>
    </source>
</evidence>
<dbReference type="HOGENOM" id="CLU_060077_0_6_9"/>
<name>A0A078LZ76_9STAP</name>
<reference evidence="6 7" key="1">
    <citation type="submission" date="2014-07" db="EMBL/GenBank/DDBJ databases">
        <authorList>
            <person name="Urmite Genomes Urmite Genomes"/>
        </authorList>
    </citation>
    <scope>NUCLEOTIDE SEQUENCE [LARGE SCALE GENOMIC DNA]</scope>
    <source>
        <strain evidence="6 7">13MG44_air</strain>
    </source>
</reference>
<dbReference type="AlphaFoldDB" id="A0A078LZ76"/>
<dbReference type="SUPFAM" id="SSF46955">
    <property type="entry name" value="Putative DNA-binding domain"/>
    <property type="match status" value="1"/>
</dbReference>
<dbReference type="GO" id="GO:0003700">
    <property type="term" value="F:DNA-binding transcription factor activity"/>
    <property type="evidence" value="ECO:0007669"/>
    <property type="project" value="InterPro"/>
</dbReference>
<dbReference type="RefSeq" id="WP_035809004.1">
    <property type="nucleotide sequence ID" value="NZ_CCSE01000001.1"/>
</dbReference>
<dbReference type="InterPro" id="IPR047057">
    <property type="entry name" value="MerR_fam"/>
</dbReference>
<dbReference type="InterPro" id="IPR009061">
    <property type="entry name" value="DNA-bd_dom_put_sf"/>
</dbReference>
<dbReference type="PROSITE" id="PS50937">
    <property type="entry name" value="HTH_MERR_2"/>
    <property type="match status" value="1"/>
</dbReference>
<evidence type="ECO:0000259" key="5">
    <source>
        <dbReference type="PROSITE" id="PS50937"/>
    </source>
</evidence>
<accession>A0A078LZ76</accession>
<dbReference type="EMBL" id="CCSE01000001">
    <property type="protein sequence ID" value="CEA00423.1"/>
    <property type="molecule type" value="Genomic_DNA"/>
</dbReference>
<feature type="domain" description="HTH merR-type" evidence="5">
    <location>
        <begin position="1"/>
        <end position="69"/>
    </location>
</feature>
<dbReference type="Gene3D" id="1.10.1660.10">
    <property type="match status" value="1"/>
</dbReference>
<dbReference type="PANTHER" id="PTHR30204:SF90">
    <property type="entry name" value="HTH-TYPE TRANSCRIPTIONAL ACTIVATOR MTA"/>
    <property type="match status" value="1"/>
</dbReference>
<dbReference type="Pfam" id="PF13411">
    <property type="entry name" value="MerR_1"/>
    <property type="match status" value="1"/>
</dbReference>
<keyword evidence="2" id="KW-0238">DNA-binding</keyword>
<sequence>MYYVKELSEWTGVSVRTLHHYDSIGLLPANRSDNGYRYYTDKDLDKLQIILAYKHLGFELQEIKEMFADSKDNQLTHLRRQLQLMHDENRRILTIINTLESTILAKERGISMTSQERFKGLNYDDNEEYKEEAAEKYGKEVIDTAAKKHQGKEQEMTDGFNELFFAFANNHSAGMSPSDAQNIELAKSLHQHIREYSFDCSLEVFESIGLGYVQDERFKKNIDQFGAGTAEYISKAVTAYVKQKQ</sequence>
<dbReference type="STRING" id="1461582.BN1048_00954"/>
<dbReference type="Pfam" id="PF07739">
    <property type="entry name" value="TipAS"/>
    <property type="match status" value="1"/>
</dbReference>
<evidence type="ECO:0000313" key="7">
    <source>
        <dbReference type="Proteomes" id="UP000044136"/>
    </source>
</evidence>
<dbReference type="GO" id="GO:0003677">
    <property type="term" value="F:DNA binding"/>
    <property type="evidence" value="ECO:0007669"/>
    <property type="project" value="UniProtKB-KW"/>
</dbReference>
<dbReference type="InterPro" id="IPR012925">
    <property type="entry name" value="TipAS_dom"/>
</dbReference>
<dbReference type="InterPro" id="IPR000551">
    <property type="entry name" value="MerR-type_HTH_dom"/>
</dbReference>
<keyword evidence="1" id="KW-0805">Transcription regulation</keyword>